<dbReference type="Gramene" id="Pp3c9_3780V3.1">
    <property type="protein sequence ID" value="Pp3c9_3780V3.1"/>
    <property type="gene ID" value="Pp3c9_3780"/>
</dbReference>
<reference evidence="2" key="3">
    <citation type="submission" date="2020-12" db="UniProtKB">
        <authorList>
            <consortium name="EnsemblPlants"/>
        </authorList>
    </citation>
    <scope>IDENTIFICATION</scope>
</reference>
<dbReference type="EMBL" id="ABEU02000009">
    <property type="protein sequence ID" value="PNR47763.1"/>
    <property type="molecule type" value="Genomic_DNA"/>
</dbReference>
<keyword evidence="3" id="KW-1185">Reference proteome</keyword>
<name>A0A2K1K1V6_PHYPA</name>
<reference evidence="1 3" key="2">
    <citation type="journal article" date="2018" name="Plant J.">
        <title>The Physcomitrella patens chromosome-scale assembly reveals moss genome structure and evolution.</title>
        <authorList>
            <person name="Lang D."/>
            <person name="Ullrich K.K."/>
            <person name="Murat F."/>
            <person name="Fuchs J."/>
            <person name="Jenkins J."/>
            <person name="Haas F.B."/>
            <person name="Piednoel M."/>
            <person name="Gundlach H."/>
            <person name="Van Bel M."/>
            <person name="Meyberg R."/>
            <person name="Vives C."/>
            <person name="Morata J."/>
            <person name="Symeonidi A."/>
            <person name="Hiss M."/>
            <person name="Muchero W."/>
            <person name="Kamisugi Y."/>
            <person name="Saleh O."/>
            <person name="Blanc G."/>
            <person name="Decker E.L."/>
            <person name="van Gessel N."/>
            <person name="Grimwood J."/>
            <person name="Hayes R.D."/>
            <person name="Graham S.W."/>
            <person name="Gunter L.E."/>
            <person name="McDaniel S.F."/>
            <person name="Hoernstein S.N.W."/>
            <person name="Larsson A."/>
            <person name="Li F.W."/>
            <person name="Perroud P.F."/>
            <person name="Phillips J."/>
            <person name="Ranjan P."/>
            <person name="Rokshar D.S."/>
            <person name="Rothfels C.J."/>
            <person name="Schneider L."/>
            <person name="Shu S."/>
            <person name="Stevenson D.W."/>
            <person name="Thummler F."/>
            <person name="Tillich M."/>
            <person name="Villarreal Aguilar J.C."/>
            <person name="Widiez T."/>
            <person name="Wong G.K."/>
            <person name="Wymore A."/>
            <person name="Zhang Y."/>
            <person name="Zimmer A.D."/>
            <person name="Quatrano R.S."/>
            <person name="Mayer K.F.X."/>
            <person name="Goodstein D."/>
            <person name="Casacuberta J.M."/>
            <person name="Vandepoele K."/>
            <person name="Reski R."/>
            <person name="Cuming A.C."/>
            <person name="Tuskan G.A."/>
            <person name="Maumus F."/>
            <person name="Salse J."/>
            <person name="Schmutz J."/>
            <person name="Rensing S.A."/>
        </authorList>
    </citation>
    <scope>NUCLEOTIDE SEQUENCE [LARGE SCALE GENOMIC DNA]</scope>
    <source>
        <strain evidence="2 3">cv. Gransden 2004</strain>
    </source>
</reference>
<dbReference type="InParanoid" id="A0A2K1K1V6"/>
<evidence type="ECO:0000313" key="2">
    <source>
        <dbReference type="EnsemblPlants" id="Pp3c9_3780V3.1"/>
    </source>
</evidence>
<reference evidence="1 3" key="1">
    <citation type="journal article" date="2008" name="Science">
        <title>The Physcomitrella genome reveals evolutionary insights into the conquest of land by plants.</title>
        <authorList>
            <person name="Rensing S."/>
            <person name="Lang D."/>
            <person name="Zimmer A."/>
            <person name="Terry A."/>
            <person name="Salamov A."/>
            <person name="Shapiro H."/>
            <person name="Nishiyama T."/>
            <person name="Perroud P.-F."/>
            <person name="Lindquist E."/>
            <person name="Kamisugi Y."/>
            <person name="Tanahashi T."/>
            <person name="Sakakibara K."/>
            <person name="Fujita T."/>
            <person name="Oishi K."/>
            <person name="Shin-I T."/>
            <person name="Kuroki Y."/>
            <person name="Toyoda A."/>
            <person name="Suzuki Y."/>
            <person name="Hashimoto A."/>
            <person name="Yamaguchi K."/>
            <person name="Sugano A."/>
            <person name="Kohara Y."/>
            <person name="Fujiyama A."/>
            <person name="Anterola A."/>
            <person name="Aoki S."/>
            <person name="Ashton N."/>
            <person name="Barbazuk W.B."/>
            <person name="Barker E."/>
            <person name="Bennetzen J."/>
            <person name="Bezanilla M."/>
            <person name="Blankenship R."/>
            <person name="Cho S.H."/>
            <person name="Dutcher S."/>
            <person name="Estelle M."/>
            <person name="Fawcett J.A."/>
            <person name="Gundlach H."/>
            <person name="Hanada K."/>
            <person name="Heyl A."/>
            <person name="Hicks K.A."/>
            <person name="Hugh J."/>
            <person name="Lohr M."/>
            <person name="Mayer K."/>
            <person name="Melkozernov A."/>
            <person name="Murata T."/>
            <person name="Nelson D."/>
            <person name="Pils B."/>
            <person name="Prigge M."/>
            <person name="Reiss B."/>
            <person name="Renner T."/>
            <person name="Rombauts S."/>
            <person name="Rushton P."/>
            <person name="Sanderfoot A."/>
            <person name="Schween G."/>
            <person name="Shiu S.-H."/>
            <person name="Stueber K."/>
            <person name="Theodoulou F.L."/>
            <person name="Tu H."/>
            <person name="Van de Peer Y."/>
            <person name="Verrier P.J."/>
            <person name="Waters E."/>
            <person name="Wood A."/>
            <person name="Yang L."/>
            <person name="Cove D."/>
            <person name="Cuming A."/>
            <person name="Hasebe M."/>
            <person name="Lucas S."/>
            <person name="Mishler D.B."/>
            <person name="Reski R."/>
            <person name="Grigoriev I."/>
            <person name="Quatrano R.S."/>
            <person name="Boore J.L."/>
        </authorList>
    </citation>
    <scope>NUCLEOTIDE SEQUENCE [LARGE SCALE GENOMIC DNA]</scope>
    <source>
        <strain evidence="2 3">cv. Gransden 2004</strain>
    </source>
</reference>
<dbReference type="EnsemblPlants" id="Pp3c9_3780V3.1">
    <property type="protein sequence ID" value="Pp3c9_3780V3.1"/>
    <property type="gene ID" value="Pp3c9_3780"/>
</dbReference>
<organism evidence="1">
    <name type="scientific">Physcomitrium patens</name>
    <name type="common">Spreading-leaved earth moss</name>
    <name type="synonym">Physcomitrella patens</name>
    <dbReference type="NCBI Taxonomy" id="3218"/>
    <lineage>
        <taxon>Eukaryota</taxon>
        <taxon>Viridiplantae</taxon>
        <taxon>Streptophyta</taxon>
        <taxon>Embryophyta</taxon>
        <taxon>Bryophyta</taxon>
        <taxon>Bryophytina</taxon>
        <taxon>Bryopsida</taxon>
        <taxon>Funariidae</taxon>
        <taxon>Funariales</taxon>
        <taxon>Funariaceae</taxon>
        <taxon>Physcomitrium</taxon>
    </lineage>
</organism>
<gene>
    <name evidence="1" type="ORF">PHYPA_012236</name>
</gene>
<dbReference type="AlphaFoldDB" id="A0A2K1K1V6"/>
<protein>
    <submittedName>
        <fullName evidence="1 2">Uncharacterized protein</fullName>
    </submittedName>
</protein>
<accession>A0A2K1K1V6</accession>
<proteinExistence type="predicted"/>
<dbReference type="Proteomes" id="UP000006727">
    <property type="component" value="Chromosome 9"/>
</dbReference>
<sequence>MYEMMIISFIGFDNNVVSCKYLIDKVSIAAISSSIFHTNLEDGKNHKNC</sequence>
<evidence type="ECO:0000313" key="1">
    <source>
        <dbReference type="EMBL" id="PNR47763.1"/>
    </source>
</evidence>
<evidence type="ECO:0000313" key="3">
    <source>
        <dbReference type="Proteomes" id="UP000006727"/>
    </source>
</evidence>